<evidence type="ECO:0000313" key="3">
    <source>
        <dbReference type="Proteomes" id="UP001054252"/>
    </source>
</evidence>
<comment type="caution">
    <text evidence="2">The sequence shown here is derived from an EMBL/GenBank/DDBJ whole genome shotgun (WGS) entry which is preliminary data.</text>
</comment>
<dbReference type="PROSITE" id="PS50878">
    <property type="entry name" value="RT_POL"/>
    <property type="match status" value="1"/>
</dbReference>
<sequence>MMQQKARKSWLAQGDANTKFFHSCVKGRWRQSEINSILIKRAEIREASRMKEEISSYFEELFLEEQEERPKLEGVSFKQVSQEDNDSLVTPFIEEEIKGVVWECDSSKAPVPDVDNPQRLEEYRPISLIGVMYKILAKLLANRLKKVLQGTIGEQQMACLSGRQLMDGVLVADEIIDEAKNMKKKSFMLKIDFEKAYDKECLSTNMVLVLVNGSPTRQFSISRGLRQRNPLFPFLFLIIAEGLNGLVSTATKKGLLKGVEVGRSGFKVTHIQYADDTLLFGTAKEENVRAMKGMLRAFELAFGLKLNFNKSHIIGIGVEEEWLDKMPLCCKIGTLILKYLGIPIGRSCMMAIFWKPLVQIFTQKRFLWGGTEEGKRINWVRWDKVCMDREKGGLGVKDLRLFKLALLGKWWGRLLREEKGLWIKVIFEKYGRVGELRFNWLRENIKFGSIWWRNMCKLSVIEEGKRGWLDKGMNLRVGEGIDVKFWWDEWCGEESLANKYPRLYLIFVGKDNRLPQMGEWLEGTWHWTLKWRRRLFS</sequence>
<dbReference type="Pfam" id="PF00078">
    <property type="entry name" value="RVT_1"/>
    <property type="match status" value="1"/>
</dbReference>
<proteinExistence type="predicted"/>
<keyword evidence="3" id="KW-1185">Reference proteome</keyword>
<reference evidence="2 3" key="1">
    <citation type="journal article" date="2021" name="Commun. Biol.">
        <title>The genome of Shorea leprosula (Dipterocarpaceae) highlights the ecological relevance of drought in aseasonal tropical rainforests.</title>
        <authorList>
            <person name="Ng K.K.S."/>
            <person name="Kobayashi M.J."/>
            <person name="Fawcett J.A."/>
            <person name="Hatakeyama M."/>
            <person name="Paape T."/>
            <person name="Ng C.H."/>
            <person name="Ang C.C."/>
            <person name="Tnah L.H."/>
            <person name="Lee C.T."/>
            <person name="Nishiyama T."/>
            <person name="Sese J."/>
            <person name="O'Brien M.J."/>
            <person name="Copetti D."/>
            <person name="Mohd Noor M.I."/>
            <person name="Ong R.C."/>
            <person name="Putra M."/>
            <person name="Sireger I.Z."/>
            <person name="Indrioko S."/>
            <person name="Kosugi Y."/>
            <person name="Izuno A."/>
            <person name="Isagi Y."/>
            <person name="Lee S.L."/>
            <person name="Shimizu K.K."/>
        </authorList>
    </citation>
    <scope>NUCLEOTIDE SEQUENCE [LARGE SCALE GENOMIC DNA]</scope>
    <source>
        <strain evidence="2">214</strain>
    </source>
</reference>
<gene>
    <name evidence="2" type="ORF">SLEP1_g9323</name>
</gene>
<dbReference type="PANTHER" id="PTHR46890:SF48">
    <property type="entry name" value="RNA-DIRECTED DNA POLYMERASE"/>
    <property type="match status" value="1"/>
</dbReference>
<dbReference type="PANTHER" id="PTHR46890">
    <property type="entry name" value="NON-LTR RETROLELEMENT REVERSE TRANSCRIPTASE-LIKE PROTEIN-RELATED"/>
    <property type="match status" value="1"/>
</dbReference>
<dbReference type="AlphaFoldDB" id="A0AAV5IAJ9"/>
<protein>
    <recommendedName>
        <fullName evidence="1">Reverse transcriptase domain-containing protein</fullName>
    </recommendedName>
</protein>
<dbReference type="Proteomes" id="UP001054252">
    <property type="component" value="Unassembled WGS sequence"/>
</dbReference>
<dbReference type="EMBL" id="BPVZ01000009">
    <property type="protein sequence ID" value="GKU96042.1"/>
    <property type="molecule type" value="Genomic_DNA"/>
</dbReference>
<evidence type="ECO:0000313" key="2">
    <source>
        <dbReference type="EMBL" id="GKU96042.1"/>
    </source>
</evidence>
<dbReference type="CDD" id="cd01650">
    <property type="entry name" value="RT_nLTR_like"/>
    <property type="match status" value="1"/>
</dbReference>
<organism evidence="2 3">
    <name type="scientific">Rubroshorea leprosula</name>
    <dbReference type="NCBI Taxonomy" id="152421"/>
    <lineage>
        <taxon>Eukaryota</taxon>
        <taxon>Viridiplantae</taxon>
        <taxon>Streptophyta</taxon>
        <taxon>Embryophyta</taxon>
        <taxon>Tracheophyta</taxon>
        <taxon>Spermatophyta</taxon>
        <taxon>Magnoliopsida</taxon>
        <taxon>eudicotyledons</taxon>
        <taxon>Gunneridae</taxon>
        <taxon>Pentapetalae</taxon>
        <taxon>rosids</taxon>
        <taxon>malvids</taxon>
        <taxon>Malvales</taxon>
        <taxon>Dipterocarpaceae</taxon>
        <taxon>Rubroshorea</taxon>
    </lineage>
</organism>
<name>A0AAV5IAJ9_9ROSI</name>
<dbReference type="InterPro" id="IPR000477">
    <property type="entry name" value="RT_dom"/>
</dbReference>
<accession>A0AAV5IAJ9</accession>
<feature type="domain" description="Reverse transcriptase" evidence="1">
    <location>
        <begin position="95"/>
        <end position="344"/>
    </location>
</feature>
<dbReference type="InterPro" id="IPR052343">
    <property type="entry name" value="Retrotransposon-Effector_Assoc"/>
</dbReference>
<evidence type="ECO:0000259" key="1">
    <source>
        <dbReference type="PROSITE" id="PS50878"/>
    </source>
</evidence>